<accession>A0A1J7K1E0</accession>
<protein>
    <submittedName>
        <fullName evidence="2">Uncharacterized protein</fullName>
    </submittedName>
</protein>
<dbReference type="Proteomes" id="UP000182658">
    <property type="component" value="Unassembled WGS sequence"/>
</dbReference>
<organism evidence="2 3">
    <name type="scientific">Coniochaeta ligniaria NRRL 30616</name>
    <dbReference type="NCBI Taxonomy" id="1408157"/>
    <lineage>
        <taxon>Eukaryota</taxon>
        <taxon>Fungi</taxon>
        <taxon>Dikarya</taxon>
        <taxon>Ascomycota</taxon>
        <taxon>Pezizomycotina</taxon>
        <taxon>Sordariomycetes</taxon>
        <taxon>Sordariomycetidae</taxon>
        <taxon>Coniochaetales</taxon>
        <taxon>Coniochaetaceae</taxon>
        <taxon>Coniochaeta</taxon>
    </lineage>
</organism>
<evidence type="ECO:0000256" key="1">
    <source>
        <dbReference type="SAM" id="MobiDB-lite"/>
    </source>
</evidence>
<sequence>MMQWGNPTYNTVPSAHYSNTMRLCLRLIGFIIHTHYSQHLASPHPYYPPVKDNLLLTTLGLHLNPFTLVPVPPYRSACLPPITFPSPSPSPHIFRPSLAFQPSSSSTTTLTTSATTPRVPSPAP</sequence>
<reference evidence="2 3" key="1">
    <citation type="submission" date="2016-10" db="EMBL/GenBank/DDBJ databases">
        <title>Draft genome sequence of Coniochaeta ligniaria NRRL30616, a lignocellulolytic fungus for bioabatement of inhibitors in plant biomass hydrolysates.</title>
        <authorList>
            <consortium name="DOE Joint Genome Institute"/>
            <person name="Jimenez D.J."/>
            <person name="Hector R.E."/>
            <person name="Riley R."/>
            <person name="Sun H."/>
            <person name="Grigoriev I.V."/>
            <person name="Van Elsas J.D."/>
            <person name="Nichols N.N."/>
        </authorList>
    </citation>
    <scope>NUCLEOTIDE SEQUENCE [LARGE SCALE GENOMIC DNA]</scope>
    <source>
        <strain evidence="2 3">NRRL 30616</strain>
    </source>
</reference>
<keyword evidence="3" id="KW-1185">Reference proteome</keyword>
<name>A0A1J7K1E0_9PEZI</name>
<proteinExistence type="predicted"/>
<dbReference type="EMBL" id="KV875093">
    <property type="protein sequence ID" value="OIW35524.1"/>
    <property type="molecule type" value="Genomic_DNA"/>
</dbReference>
<evidence type="ECO:0000313" key="3">
    <source>
        <dbReference type="Proteomes" id="UP000182658"/>
    </source>
</evidence>
<evidence type="ECO:0000313" key="2">
    <source>
        <dbReference type="EMBL" id="OIW35524.1"/>
    </source>
</evidence>
<dbReference type="AlphaFoldDB" id="A0A1J7K1E0"/>
<dbReference type="InParanoid" id="A0A1J7K1E0"/>
<gene>
    <name evidence="2" type="ORF">CONLIGDRAFT_62368</name>
</gene>
<feature type="region of interest" description="Disordered" evidence="1">
    <location>
        <begin position="96"/>
        <end position="124"/>
    </location>
</feature>
<feature type="compositionally biased region" description="Low complexity" evidence="1">
    <location>
        <begin position="96"/>
        <end position="116"/>
    </location>
</feature>